<dbReference type="Proteomes" id="UP000761534">
    <property type="component" value="Unassembled WGS sequence"/>
</dbReference>
<protein>
    <submittedName>
        <fullName evidence="1">Uncharacterized protein</fullName>
    </submittedName>
</protein>
<proteinExistence type="predicted"/>
<dbReference type="EMBL" id="SWFS01000402">
    <property type="protein sequence ID" value="KAA8906156.1"/>
    <property type="molecule type" value="Genomic_DNA"/>
</dbReference>
<comment type="caution">
    <text evidence="1">The sequence shown here is derived from an EMBL/GenBank/DDBJ whole genome shotgun (WGS) entry which is preliminary data.</text>
</comment>
<evidence type="ECO:0000313" key="1">
    <source>
        <dbReference type="EMBL" id="KAA8906156.1"/>
    </source>
</evidence>
<evidence type="ECO:0000313" key="2">
    <source>
        <dbReference type="Proteomes" id="UP000761534"/>
    </source>
</evidence>
<reference evidence="1" key="1">
    <citation type="journal article" date="2019" name="G3 (Bethesda)">
        <title>Genome Assemblies of Two Rare Opportunistic Yeast Pathogens: Diutina rugosa (syn. Candida rugosa) and Trichomonascus ciferrii (syn. Candida ciferrii).</title>
        <authorList>
            <person name="Mixao V."/>
            <person name="Saus E."/>
            <person name="Hansen A.P."/>
            <person name="Lass-Florl C."/>
            <person name="Gabaldon T."/>
        </authorList>
    </citation>
    <scope>NUCLEOTIDE SEQUENCE</scope>
    <source>
        <strain evidence="1">CBS 4856</strain>
    </source>
</reference>
<keyword evidence="2" id="KW-1185">Reference proteome</keyword>
<sequence>MLEEDLKVTETVGQISTGYGEEILCTTSDTEETNELNQLTNAFVEADTLAASLKLGSVQQVINCTKDKSYTVQSKVEDPRDKNNALVTTVMGKNLDNTLVGDGILKQTAQNIL</sequence>
<gene>
    <name evidence="1" type="ORF">TRICI_005189</name>
</gene>
<dbReference type="AlphaFoldDB" id="A0A642UV45"/>
<organism evidence="1 2">
    <name type="scientific">Trichomonascus ciferrii</name>
    <dbReference type="NCBI Taxonomy" id="44093"/>
    <lineage>
        <taxon>Eukaryota</taxon>
        <taxon>Fungi</taxon>
        <taxon>Dikarya</taxon>
        <taxon>Ascomycota</taxon>
        <taxon>Saccharomycotina</taxon>
        <taxon>Dipodascomycetes</taxon>
        <taxon>Dipodascales</taxon>
        <taxon>Trichomonascaceae</taxon>
        <taxon>Trichomonascus</taxon>
        <taxon>Trichomonascus ciferrii complex</taxon>
    </lineage>
</organism>
<name>A0A642UV45_9ASCO</name>
<accession>A0A642UV45</accession>
<dbReference type="VEuPathDB" id="FungiDB:TRICI_005189"/>